<evidence type="ECO:0000313" key="2">
    <source>
        <dbReference type="Proteomes" id="UP000041770"/>
    </source>
</evidence>
<accession>A0A655TUH4</accession>
<dbReference type="Proteomes" id="UP000041770">
    <property type="component" value="Unassembled WGS sequence"/>
</dbReference>
<gene>
    <name evidence="1" type="ORF">ERS013200_02288</name>
</gene>
<evidence type="ECO:0000313" key="1">
    <source>
        <dbReference type="EMBL" id="CSC79062.1"/>
    </source>
</evidence>
<name>A0A655TUH4_VIBCL</name>
<protein>
    <submittedName>
        <fullName evidence="1">Uncharacterized protein</fullName>
    </submittedName>
</protein>
<dbReference type="EMBL" id="CWQY01000014">
    <property type="protein sequence ID" value="CSC79062.1"/>
    <property type="molecule type" value="Genomic_DNA"/>
</dbReference>
<organism evidence="1 2">
    <name type="scientific">Vibrio cholerae</name>
    <dbReference type="NCBI Taxonomy" id="666"/>
    <lineage>
        <taxon>Bacteria</taxon>
        <taxon>Pseudomonadati</taxon>
        <taxon>Pseudomonadota</taxon>
        <taxon>Gammaproteobacteria</taxon>
        <taxon>Vibrionales</taxon>
        <taxon>Vibrionaceae</taxon>
        <taxon>Vibrio</taxon>
    </lineage>
</organism>
<sequence>MRRDTARGTHTITNQRDDGDVIDKLNRLKQAIFEFQFKCIRQRLLCQSFMLCFDTETDAVFRRRLSNEHDRHICR</sequence>
<proteinExistence type="predicted"/>
<dbReference type="AlphaFoldDB" id="A0A655TUH4"/>
<reference evidence="1 2" key="1">
    <citation type="submission" date="2015-07" db="EMBL/GenBank/DDBJ databases">
        <authorList>
            <consortium name="Pathogen Informatics"/>
        </authorList>
    </citation>
    <scope>NUCLEOTIDE SEQUENCE [LARGE SCALE GENOMIC DNA]</scope>
    <source>
        <strain evidence="1 2">A316</strain>
    </source>
</reference>